<dbReference type="AlphaFoldDB" id="A0A6L6YJ89"/>
<evidence type="ECO:0000259" key="1">
    <source>
        <dbReference type="Pfam" id="PF00149"/>
    </source>
</evidence>
<feature type="domain" description="Calcineurin-like phosphoesterase" evidence="1">
    <location>
        <begin position="1"/>
        <end position="200"/>
    </location>
</feature>
<gene>
    <name evidence="2" type="ORF">E5987_06295</name>
</gene>
<dbReference type="InterPro" id="IPR004843">
    <property type="entry name" value="Calcineurin-like_PHP"/>
</dbReference>
<dbReference type="OrthoDB" id="8479161at2"/>
<dbReference type="GO" id="GO:0016787">
    <property type="term" value="F:hydrolase activity"/>
    <property type="evidence" value="ECO:0007669"/>
    <property type="project" value="InterPro"/>
</dbReference>
<reference evidence="2 3" key="1">
    <citation type="submission" date="2019-12" db="EMBL/GenBank/DDBJ databases">
        <title>Microbes associate with the intestines of laboratory mice.</title>
        <authorList>
            <person name="Navarre W."/>
            <person name="Wong E."/>
        </authorList>
    </citation>
    <scope>NUCLEOTIDE SEQUENCE [LARGE SCALE GENOMIC DNA]</scope>
    <source>
        <strain evidence="2 3">NM82_D38</strain>
    </source>
</reference>
<dbReference type="Proteomes" id="UP000472580">
    <property type="component" value="Unassembled WGS sequence"/>
</dbReference>
<sequence length="381" mass="42508">MRICIISDTHLHNWTQFSTIDKNGVNSRLKIILKEMYSVAEKAKEAGCEALVHCGDLFHVKGKVDTSVLVPTTFLLEKINSLFPKGIVLITGNHDIDFSENSNVAGNSLFIPKLQKVVSKVENGRLLASDDDILFIAWHKDIDTWKSVFEKAIEAHQPRFVFTHAPIDGAVKGVPAHGLTQEYLDSIGFKGKIFAGHYHNHKRISEQLISVGALCHHSWSDVGSKAGFVILDTDTGEWNFRESKAPKFVDLEGVPETVETTKTIAEEGGFRIVVVQEPEEKMKSLISGNYVRLTTDKEIKDAKEIRDFLISQYGAKEALVNIKAKKAEVIRTETVSGITRNPLSDSICVYLDEVYKSETEEFRKKVKVQALDILGLIGAEK</sequence>
<dbReference type="PANTHER" id="PTHR30337:SF0">
    <property type="entry name" value="NUCLEASE SBCCD SUBUNIT D"/>
    <property type="match status" value="1"/>
</dbReference>
<dbReference type="InterPro" id="IPR029052">
    <property type="entry name" value="Metallo-depent_PP-like"/>
</dbReference>
<name>A0A6L6YJ89_9BURK</name>
<dbReference type="SUPFAM" id="SSF56300">
    <property type="entry name" value="Metallo-dependent phosphatases"/>
    <property type="match status" value="1"/>
</dbReference>
<dbReference type="EMBL" id="WSRP01000016">
    <property type="protein sequence ID" value="MVX56819.1"/>
    <property type="molecule type" value="Genomic_DNA"/>
</dbReference>
<comment type="caution">
    <text evidence="2">The sequence shown here is derived from an EMBL/GenBank/DDBJ whole genome shotgun (WGS) entry which is preliminary data.</text>
</comment>
<evidence type="ECO:0000313" key="3">
    <source>
        <dbReference type="Proteomes" id="UP000472580"/>
    </source>
</evidence>
<protein>
    <recommendedName>
        <fullName evidence="1">Calcineurin-like phosphoesterase domain-containing protein</fullName>
    </recommendedName>
</protein>
<dbReference type="Pfam" id="PF00149">
    <property type="entry name" value="Metallophos"/>
    <property type="match status" value="1"/>
</dbReference>
<proteinExistence type="predicted"/>
<accession>A0A6L6YJ89</accession>
<dbReference type="RefSeq" id="WP_160335250.1">
    <property type="nucleotide sequence ID" value="NZ_WSRP01000016.1"/>
</dbReference>
<dbReference type="InterPro" id="IPR050535">
    <property type="entry name" value="DNA_Repair-Maintenance_Comp"/>
</dbReference>
<dbReference type="Gene3D" id="3.60.21.10">
    <property type="match status" value="1"/>
</dbReference>
<organism evidence="2 3">
    <name type="scientific">Parasutterella muris</name>
    <dbReference type="NCBI Taxonomy" id="2565572"/>
    <lineage>
        <taxon>Bacteria</taxon>
        <taxon>Pseudomonadati</taxon>
        <taxon>Pseudomonadota</taxon>
        <taxon>Betaproteobacteria</taxon>
        <taxon>Burkholderiales</taxon>
        <taxon>Sutterellaceae</taxon>
        <taxon>Parasutterella</taxon>
    </lineage>
</organism>
<dbReference type="PANTHER" id="PTHR30337">
    <property type="entry name" value="COMPONENT OF ATP-DEPENDENT DSDNA EXONUCLEASE"/>
    <property type="match status" value="1"/>
</dbReference>
<evidence type="ECO:0000313" key="2">
    <source>
        <dbReference type="EMBL" id="MVX56819.1"/>
    </source>
</evidence>
<keyword evidence="3" id="KW-1185">Reference proteome</keyword>